<evidence type="ECO:0000256" key="1">
    <source>
        <dbReference type="ARBA" id="ARBA00008894"/>
    </source>
</evidence>
<organism evidence="10 11">
    <name type="scientific">Eucalyptus globulus</name>
    <name type="common">Tasmanian blue gum</name>
    <dbReference type="NCBI Taxonomy" id="34317"/>
    <lineage>
        <taxon>Eukaryota</taxon>
        <taxon>Viridiplantae</taxon>
        <taxon>Streptophyta</taxon>
        <taxon>Embryophyta</taxon>
        <taxon>Tracheophyta</taxon>
        <taxon>Spermatophyta</taxon>
        <taxon>Magnoliopsida</taxon>
        <taxon>eudicotyledons</taxon>
        <taxon>Gunneridae</taxon>
        <taxon>Pentapetalae</taxon>
        <taxon>rosids</taxon>
        <taxon>malvids</taxon>
        <taxon>Myrtales</taxon>
        <taxon>Myrtaceae</taxon>
        <taxon>Myrtoideae</taxon>
        <taxon>Eucalypteae</taxon>
        <taxon>Eucalyptus</taxon>
    </lineage>
</organism>
<dbReference type="EMBL" id="JBJKBG010000006">
    <property type="protein sequence ID" value="KAL3733641.1"/>
    <property type="molecule type" value="Genomic_DNA"/>
</dbReference>
<keyword evidence="6" id="KW-0067">ATP-binding</keyword>
<accession>A0ABD3K6F3</accession>
<evidence type="ECO:0000313" key="10">
    <source>
        <dbReference type="EMBL" id="KAL3733641.1"/>
    </source>
</evidence>
<dbReference type="Proteomes" id="UP001634007">
    <property type="component" value="Unassembled WGS sequence"/>
</dbReference>
<keyword evidence="2" id="KW-0433">Leucine-rich repeat</keyword>
<dbReference type="PANTHER" id="PTHR33463">
    <property type="entry name" value="NB-ARC DOMAIN-CONTAINING PROTEIN-RELATED"/>
    <property type="match status" value="1"/>
</dbReference>
<comment type="caution">
    <text evidence="10">The sequence shown here is derived from an EMBL/GenBank/DDBJ whole genome shotgun (WGS) entry which is preliminary data.</text>
</comment>
<feature type="region of interest" description="Disordered" evidence="7">
    <location>
        <begin position="69"/>
        <end position="88"/>
    </location>
</feature>
<dbReference type="PRINTS" id="PR00364">
    <property type="entry name" value="DISEASERSIST"/>
</dbReference>
<sequence>MPREKDSFRDYVEFLQNDRWKCKFCKKDYAGSATRIKAHLAGIGGYGINGCKDVSDRVRLEARKALKGKGVAESSNGGEGNIEEDLHLPVTANNEEAWRENSFAAMPYPSSDVISTLGSSAFPSLPETNLLSQSLPAQSTIPLRDLSFWPQQPQSHAGDSYTQPQNFSYPISRPDLAPEALINITRPLSAGEEEPNTEVPQDARTDDALVDSRSGIFKLVGEYTSTLKRKPEELSNRVADLDEQWCSKSKRIKDWSMDRAFREGKSFSAQQVERVDDLSKEDEDILGHCSFRKGLTTHAVRCRKSSPLVTTKLVGKQGEETVKEICDYLMEEEINIIGVYGMGGVGKTAILMHVHNRVLENPAFNDVFWVTIPQEFSICELQDEIANAVRLDNLSKDRDIRRRASILNRHLKKKRSILILDDLWMHFNFEDVGIPVEKGGIKLILITRSLDVCDKMLCQKKIEIEPLFYIDDWDLFLNKLCFGRVLPSEVKKIASSIVDKCGGLPLGIIEIATHMRGVKEVHEWKDLLQKLENSMMELNVFKKLKLSYMNLGNIQVQHCFLHLMFCFEGKYFQDKIIEKVLIESFIDEGLLSGTATRQELHDQGKIILDKIKKACLLVVCLHIPHFSVHPLIRDMTLQIVTTTTHMVKANMELKEIPKDKFWTDHLEKVFLQSNDIKEIPYGISPNCPKLTRLSLNNNVSLEAIHESFFRHMKGLKVLDLSKTKITKLPDTISHLESLEALLLQECEGLHYIPCVRKLGSLKKLDLFGCAMLEEVPEGMEMLVKLTYLDLLGTNITALPEGVLGKLVNLQYLVINCIMQWEEWEEEIELTGVEGLYCSIPDVETFNEYVCFLEQNNSQTYDLALLTEEKPYYLAPSASKNFFFGDMHERCIIIENCHSIAARVDGEIGGDGHALLPKNVQVLKVRWCDEVTRLCEVGPFDNLEELEIEKWEKLEELGAVCFPLLRRLKITGCSKLKHLLQVGGELPRLQWFKIKGSEELEGINIVAPFLYGIKVYGCPNMKRVVEFEWLDTRLPNLRSIKIKNCEKLEKTIGGPVTLIGKTYCLTKIEIQGCNNLKMVLLMQHMSLHLPFLREISVQDCKSIEVIIGTNPDMTQSSFLHLTHLTLSNLPELKSICDGTMSCLSIESINIKFCPKLNGLPLLDDGLPYPPPFRRPSWIDQSTWQLLERDHSLSPPSLERLARFHGKSPKNFHFSFIISISHRPF</sequence>
<dbReference type="InterPro" id="IPR001611">
    <property type="entry name" value="Leu-rich_rpt"/>
</dbReference>
<evidence type="ECO:0000256" key="7">
    <source>
        <dbReference type="SAM" id="MobiDB-lite"/>
    </source>
</evidence>
<dbReference type="Pfam" id="PF13855">
    <property type="entry name" value="LRR_8"/>
    <property type="match status" value="1"/>
</dbReference>
<dbReference type="FunFam" id="3.40.50.300:FF:001091">
    <property type="entry name" value="Probable disease resistance protein At1g61300"/>
    <property type="match status" value="1"/>
</dbReference>
<dbReference type="SMART" id="SM00369">
    <property type="entry name" value="LRR_TYP"/>
    <property type="match status" value="4"/>
</dbReference>
<dbReference type="GO" id="GO:0005524">
    <property type="term" value="F:ATP binding"/>
    <property type="evidence" value="ECO:0007669"/>
    <property type="project" value="UniProtKB-KW"/>
</dbReference>
<keyword evidence="11" id="KW-1185">Reference proteome</keyword>
<evidence type="ECO:0000256" key="6">
    <source>
        <dbReference type="ARBA" id="ARBA00022840"/>
    </source>
</evidence>
<name>A0ABD3K6F3_EUCGL</name>
<comment type="similarity">
    <text evidence="1">Belongs to the disease resistance NB-LRR family.</text>
</comment>
<dbReference type="Pfam" id="PF00931">
    <property type="entry name" value="NB-ARC"/>
    <property type="match status" value="1"/>
</dbReference>
<dbReference type="Gene3D" id="3.80.10.10">
    <property type="entry name" value="Ribonuclease Inhibitor"/>
    <property type="match status" value="3"/>
</dbReference>
<dbReference type="Gene3D" id="3.40.50.300">
    <property type="entry name" value="P-loop containing nucleotide triphosphate hydrolases"/>
    <property type="match status" value="1"/>
</dbReference>
<dbReference type="InterPro" id="IPR027417">
    <property type="entry name" value="P-loop_NTPase"/>
</dbReference>
<dbReference type="InterPro" id="IPR003591">
    <property type="entry name" value="Leu-rich_rpt_typical-subtyp"/>
</dbReference>
<dbReference type="AlphaFoldDB" id="A0ABD3K6F3"/>
<dbReference type="InterPro" id="IPR032675">
    <property type="entry name" value="LRR_dom_sf"/>
</dbReference>
<dbReference type="InterPro" id="IPR042197">
    <property type="entry name" value="Apaf_helical"/>
</dbReference>
<keyword evidence="4" id="KW-0547">Nucleotide-binding</keyword>
<dbReference type="InterPro" id="IPR050905">
    <property type="entry name" value="Plant_NBS-LRR"/>
</dbReference>
<evidence type="ECO:0000256" key="3">
    <source>
        <dbReference type="ARBA" id="ARBA00022737"/>
    </source>
</evidence>
<dbReference type="SUPFAM" id="SSF52540">
    <property type="entry name" value="P-loop containing nucleoside triphosphate hydrolases"/>
    <property type="match status" value="1"/>
</dbReference>
<evidence type="ECO:0000313" key="11">
    <source>
        <dbReference type="Proteomes" id="UP001634007"/>
    </source>
</evidence>
<dbReference type="PANTHER" id="PTHR33463:SF221">
    <property type="entry name" value="LEUCINE-RICH REPEAT DOMAIN, L DOMAIN-CONTAINING PROTEIN"/>
    <property type="match status" value="1"/>
</dbReference>
<dbReference type="Pfam" id="PF23247">
    <property type="entry name" value="LRR_RPS2"/>
    <property type="match status" value="1"/>
</dbReference>
<evidence type="ECO:0000259" key="9">
    <source>
        <dbReference type="Pfam" id="PF23247"/>
    </source>
</evidence>
<dbReference type="SUPFAM" id="SSF52058">
    <property type="entry name" value="L domain-like"/>
    <property type="match status" value="2"/>
</dbReference>
<dbReference type="GO" id="GO:0006952">
    <property type="term" value="P:defense response"/>
    <property type="evidence" value="ECO:0007669"/>
    <property type="project" value="UniProtKB-KW"/>
</dbReference>
<keyword evidence="5" id="KW-0611">Plant defense</keyword>
<evidence type="ECO:0000256" key="2">
    <source>
        <dbReference type="ARBA" id="ARBA00022614"/>
    </source>
</evidence>
<evidence type="ECO:0000259" key="8">
    <source>
        <dbReference type="Pfam" id="PF00931"/>
    </source>
</evidence>
<feature type="domain" description="NB-ARC" evidence="8">
    <location>
        <begin position="319"/>
        <end position="479"/>
    </location>
</feature>
<dbReference type="InterPro" id="IPR002182">
    <property type="entry name" value="NB-ARC"/>
</dbReference>
<proteinExistence type="inferred from homology"/>
<evidence type="ECO:0000256" key="5">
    <source>
        <dbReference type="ARBA" id="ARBA00022821"/>
    </source>
</evidence>
<protein>
    <recommendedName>
        <fullName evidence="12">BED-type domain-containing protein</fullName>
    </recommendedName>
</protein>
<gene>
    <name evidence="10" type="ORF">ACJRO7_023068</name>
</gene>
<dbReference type="InterPro" id="IPR057135">
    <property type="entry name" value="At4g27190-like_LRR"/>
</dbReference>
<evidence type="ECO:0008006" key="12">
    <source>
        <dbReference type="Google" id="ProtNLM"/>
    </source>
</evidence>
<reference evidence="10 11" key="1">
    <citation type="submission" date="2024-11" db="EMBL/GenBank/DDBJ databases">
        <title>Chromosome-level genome assembly of Eucalyptus globulus Labill. provides insights into its genome evolution.</title>
        <authorList>
            <person name="Li X."/>
        </authorList>
    </citation>
    <scope>NUCLEOTIDE SEQUENCE [LARGE SCALE GENOMIC DNA]</scope>
    <source>
        <strain evidence="10">CL2024</strain>
        <tissue evidence="10">Fresh tender leaves</tissue>
    </source>
</reference>
<evidence type="ECO:0000256" key="4">
    <source>
        <dbReference type="ARBA" id="ARBA00022741"/>
    </source>
</evidence>
<keyword evidence="3" id="KW-0677">Repeat</keyword>
<dbReference type="Gene3D" id="1.10.8.430">
    <property type="entry name" value="Helical domain of apoptotic protease-activating factors"/>
    <property type="match status" value="1"/>
</dbReference>
<feature type="domain" description="Disease resistance protein At4g27190-like leucine-rich repeats" evidence="9">
    <location>
        <begin position="1063"/>
        <end position="1156"/>
    </location>
</feature>